<evidence type="ECO:0000256" key="8">
    <source>
        <dbReference type="ARBA" id="ARBA00022679"/>
    </source>
</evidence>
<evidence type="ECO:0000313" key="23">
    <source>
        <dbReference type="EMBL" id="KAK5643843.1"/>
    </source>
</evidence>
<evidence type="ECO:0000256" key="6">
    <source>
        <dbReference type="ARBA" id="ARBA00022490"/>
    </source>
</evidence>
<gene>
    <name evidence="23" type="ORF">RI129_007688</name>
</gene>
<keyword evidence="12 20" id="KW-0694">RNA-binding</keyword>
<reference evidence="23 24" key="1">
    <citation type="journal article" date="2024" name="Insects">
        <title>An Improved Chromosome-Level Genome Assembly of the Firefly Pyrocoelia pectoralis.</title>
        <authorList>
            <person name="Fu X."/>
            <person name="Meyer-Rochow V.B."/>
            <person name="Ballantyne L."/>
            <person name="Zhu X."/>
        </authorList>
    </citation>
    <scope>NUCLEOTIDE SEQUENCE [LARGE SCALE GENOMIC DNA]</scope>
    <source>
        <strain evidence="23">XCY_ONT2</strain>
    </source>
</reference>
<dbReference type="PANTHER" id="PTHR13069">
    <property type="entry name" value="ALKYLATED DNA REPAIR PROTEIN ALKB HOMOLOG 8"/>
    <property type="match status" value="1"/>
</dbReference>
<evidence type="ECO:0000256" key="15">
    <source>
        <dbReference type="ARBA" id="ARBA00023268"/>
    </source>
</evidence>
<dbReference type="GO" id="GO:0005634">
    <property type="term" value="C:nucleus"/>
    <property type="evidence" value="ECO:0007669"/>
    <property type="project" value="UniProtKB-SubCell"/>
</dbReference>
<feature type="domain" description="RRM" evidence="21">
    <location>
        <begin position="38"/>
        <end position="115"/>
    </location>
</feature>
<dbReference type="InterPro" id="IPR012677">
    <property type="entry name" value="Nucleotide-bd_a/b_plait_sf"/>
</dbReference>
<dbReference type="SUPFAM" id="SSF54928">
    <property type="entry name" value="RNA-binding domain, RBD"/>
    <property type="match status" value="1"/>
</dbReference>
<dbReference type="Gene3D" id="3.30.70.330">
    <property type="match status" value="1"/>
</dbReference>
<dbReference type="InterPro" id="IPR029063">
    <property type="entry name" value="SAM-dependent_MTases_sf"/>
</dbReference>
<dbReference type="GO" id="GO:0005737">
    <property type="term" value="C:cytoplasm"/>
    <property type="evidence" value="ECO:0007669"/>
    <property type="project" value="UniProtKB-SubCell"/>
</dbReference>
<keyword evidence="10" id="KW-0479">Metal-binding</keyword>
<name>A0AAN7VBL7_9COLE</name>
<dbReference type="InterPro" id="IPR000504">
    <property type="entry name" value="RRM_dom"/>
</dbReference>
<proteinExistence type="inferred from homology"/>
<evidence type="ECO:0000256" key="13">
    <source>
        <dbReference type="ARBA" id="ARBA00023004"/>
    </source>
</evidence>
<dbReference type="InterPro" id="IPR051422">
    <property type="entry name" value="AlkB_tRNA_MeTrf/Diox"/>
</dbReference>
<evidence type="ECO:0000259" key="22">
    <source>
        <dbReference type="PROSITE" id="PS51471"/>
    </source>
</evidence>
<dbReference type="InterPro" id="IPR027450">
    <property type="entry name" value="AlkB-like"/>
</dbReference>
<evidence type="ECO:0000256" key="16">
    <source>
        <dbReference type="ARBA" id="ARBA00034996"/>
    </source>
</evidence>
<dbReference type="InterPro" id="IPR037151">
    <property type="entry name" value="AlkB-like_sf"/>
</dbReference>
<dbReference type="Pfam" id="PF13532">
    <property type="entry name" value="2OG-FeII_Oxy_2"/>
    <property type="match status" value="1"/>
</dbReference>
<evidence type="ECO:0000256" key="14">
    <source>
        <dbReference type="ARBA" id="ARBA00023242"/>
    </source>
</evidence>
<evidence type="ECO:0000313" key="24">
    <source>
        <dbReference type="Proteomes" id="UP001329430"/>
    </source>
</evidence>
<feature type="domain" description="Fe2OG dioxygenase" evidence="22">
    <location>
        <begin position="210"/>
        <end position="315"/>
    </location>
</feature>
<comment type="similarity">
    <text evidence="4">Belongs to the alkB family.</text>
</comment>
<comment type="function">
    <text evidence="17">Catalyzes the methylation of 5-carboxymethyl uridine to 5-methylcarboxymethyl uridine at the wobble position of the anticodon loop in tRNA via its methyltransferase domain. Catalyzes the last step in the formation of 5-methylcarboxymethyl uridine at the wobble position of the anticodon loop in target tRNA. Has a preference for tRNA(Arg) and tRNA(Glu), and does not bind tRNA(Lys). Binds tRNA and catalyzes the iron and alpha-ketoglutarate dependent hydroxylation of 5-methylcarboxymethyl uridine at the wobble position of the anticodon loop in tRNA via its dioxygenase domain, giving rise to 5-(S)-methoxycarbonylhydroxymethyluridine; has a preference for tRNA(Gly). Required for normal survival after DNA damage. May inhibit apoptosis and promote cell survival and angiogenesis.</text>
</comment>
<dbReference type="InterPro" id="IPR013216">
    <property type="entry name" value="Methyltransf_11"/>
</dbReference>
<keyword evidence="14" id="KW-0539">Nucleus</keyword>
<evidence type="ECO:0000256" key="9">
    <source>
        <dbReference type="ARBA" id="ARBA00022691"/>
    </source>
</evidence>
<protein>
    <recommendedName>
        <fullName evidence="5">tRNA (carboxymethyluridine(34)-5-O)-methyltransferase</fullName>
        <ecNumber evidence="5">2.1.1.229</ecNumber>
    </recommendedName>
    <alternativeName>
        <fullName evidence="18">Alkylated DNA repair protein alkB homolog 8</fullName>
    </alternativeName>
    <alternativeName>
        <fullName evidence="19">S-adenosyl-L-methionine-dependent tRNA methyltransferase ALKBH8</fullName>
    </alternativeName>
</protein>
<dbReference type="Gene3D" id="3.40.50.150">
    <property type="entry name" value="Vaccinia Virus protein VP39"/>
    <property type="match status" value="1"/>
</dbReference>
<keyword evidence="13" id="KW-0408">Iron</keyword>
<keyword evidence="8" id="KW-0808">Transferase</keyword>
<dbReference type="SUPFAM" id="SSF53335">
    <property type="entry name" value="S-adenosyl-L-methionine-dependent methyltransferases"/>
    <property type="match status" value="1"/>
</dbReference>
<dbReference type="GO" id="GO:0030488">
    <property type="term" value="P:tRNA methylation"/>
    <property type="evidence" value="ECO:0007669"/>
    <property type="project" value="TreeGrafter"/>
</dbReference>
<dbReference type="PROSITE" id="PS50102">
    <property type="entry name" value="RRM"/>
    <property type="match status" value="1"/>
</dbReference>
<evidence type="ECO:0000259" key="21">
    <source>
        <dbReference type="PROSITE" id="PS50102"/>
    </source>
</evidence>
<evidence type="ECO:0000256" key="4">
    <source>
        <dbReference type="ARBA" id="ARBA00007879"/>
    </source>
</evidence>
<keyword evidence="24" id="KW-1185">Reference proteome</keyword>
<dbReference type="PROSITE" id="PS51471">
    <property type="entry name" value="FE2OG_OXY"/>
    <property type="match status" value="1"/>
</dbReference>
<comment type="catalytic activity">
    <reaction evidence="16">
        <text>5-(carboxymethyl)uridine(34) in tRNA + S-adenosyl-L-methionine = 5-(2-methoxy-2-oxoethyl)uridine(34) in tRNA + S-adenosyl-L-homocysteine</text>
        <dbReference type="Rhea" id="RHEA:43208"/>
        <dbReference type="Rhea" id="RHEA-COMP:10407"/>
        <dbReference type="Rhea" id="RHEA-COMP:10408"/>
        <dbReference type="ChEBI" id="CHEBI:57856"/>
        <dbReference type="ChEBI" id="CHEBI:59789"/>
        <dbReference type="ChEBI" id="CHEBI:74851"/>
        <dbReference type="ChEBI" id="CHEBI:74882"/>
        <dbReference type="EC" id="2.1.1.229"/>
    </reaction>
</comment>
<evidence type="ECO:0000256" key="7">
    <source>
        <dbReference type="ARBA" id="ARBA00022603"/>
    </source>
</evidence>
<evidence type="ECO:0000256" key="3">
    <source>
        <dbReference type="ARBA" id="ARBA00004496"/>
    </source>
</evidence>
<dbReference type="CDD" id="cd12431">
    <property type="entry name" value="RRM_ALKBH8"/>
    <property type="match status" value="1"/>
</dbReference>
<evidence type="ECO:0000256" key="11">
    <source>
        <dbReference type="ARBA" id="ARBA00022833"/>
    </source>
</evidence>
<dbReference type="Pfam" id="PF08241">
    <property type="entry name" value="Methyltransf_11"/>
    <property type="match status" value="1"/>
</dbReference>
<comment type="caution">
    <text evidence="23">The sequence shown here is derived from an EMBL/GenBank/DDBJ whole genome shotgun (WGS) entry which is preliminary data.</text>
</comment>
<evidence type="ECO:0000256" key="17">
    <source>
        <dbReference type="ARBA" id="ARBA00045506"/>
    </source>
</evidence>
<evidence type="ECO:0000256" key="18">
    <source>
        <dbReference type="ARBA" id="ARBA00049786"/>
    </source>
</evidence>
<dbReference type="GO" id="GO:0000049">
    <property type="term" value="F:tRNA binding"/>
    <property type="evidence" value="ECO:0007669"/>
    <property type="project" value="TreeGrafter"/>
</dbReference>
<sequence>MENGHSRKQGRKLNKKVKKAQHIVEKQTGITCTNNVTKNLVICNCGLVNGLSEDIIYHHFSAYGPLEKIIMITGESCAFVSFKTADTAELAYRNINGKLNLAQDDKPLLLSFVDRLPENSNCTNDLPSGLTVIDNFVTEEEEELLLSLVCFDEQENSSTLKHRQVVHYGYEFRYDNNNVDKDKPLLHGIPKECNFLWDRLQKLGYTDNFRPDQLTVNKYQPGQGIPPHIDTHSAFDDPILSLSLSSSIVMEFRHENGSHVPIFLKQRSLLIMSDESRYNWTHGITPRKTDIVSLESGLKVVQRCTRVSFTFRKLLKGECQCRFTKKCDTYLKNCADELVNHSASQLEKIHVHEIYENIADHFSDTRHKPWPNVVDFINSFDVGSVLMDAGCGNGKYLNCHKNVFKVGFDSSASLINLCQEKGLNVITCNCLYIPFRDESVDGVISIAVIHHLANSERRLRAIRELVRVSRINGNILIYVWAKDQCKDQQKSSYLKQDRRNRKKDDLPQEDKIQNVTVKESNITLPIHINRTQFQHQDVLVPWKLKDSNIDDKSKSEKLFLRFYHVFDEGELEDLCKKLDNIEIVKTYYDQGNWCILLKKLKS</sequence>
<dbReference type="GO" id="GO:0008757">
    <property type="term" value="F:S-adenosylmethionine-dependent methyltransferase activity"/>
    <property type="evidence" value="ECO:0007669"/>
    <property type="project" value="InterPro"/>
</dbReference>
<keyword evidence="15" id="KW-0511">Multifunctional enzyme</keyword>
<dbReference type="EC" id="2.1.1.229" evidence="5"/>
<dbReference type="Proteomes" id="UP001329430">
    <property type="component" value="Chromosome 5"/>
</dbReference>
<dbReference type="SUPFAM" id="SSF51197">
    <property type="entry name" value="Clavaminate synthase-like"/>
    <property type="match status" value="1"/>
</dbReference>
<evidence type="ECO:0000256" key="10">
    <source>
        <dbReference type="ARBA" id="ARBA00022723"/>
    </source>
</evidence>
<comment type="subcellular location">
    <subcellularLocation>
        <location evidence="3">Cytoplasm</location>
    </subcellularLocation>
    <subcellularLocation>
        <location evidence="2">Nucleus</location>
    </subcellularLocation>
</comment>
<dbReference type="SMART" id="SM00360">
    <property type="entry name" value="RRM"/>
    <property type="match status" value="1"/>
</dbReference>
<dbReference type="InterPro" id="IPR034256">
    <property type="entry name" value="ALKBH8_RRM"/>
</dbReference>
<dbReference type="Pfam" id="PF00076">
    <property type="entry name" value="RRM_1"/>
    <property type="match status" value="1"/>
</dbReference>
<evidence type="ECO:0000256" key="1">
    <source>
        <dbReference type="ARBA" id="ARBA00001954"/>
    </source>
</evidence>
<dbReference type="AlphaFoldDB" id="A0AAN7VBL7"/>
<dbReference type="InterPro" id="IPR005123">
    <property type="entry name" value="Oxoglu/Fe-dep_dioxygenase_dom"/>
</dbReference>
<evidence type="ECO:0000256" key="20">
    <source>
        <dbReference type="PROSITE-ProRule" id="PRU00176"/>
    </source>
</evidence>
<evidence type="ECO:0000256" key="2">
    <source>
        <dbReference type="ARBA" id="ARBA00004123"/>
    </source>
</evidence>
<keyword evidence="9" id="KW-0949">S-adenosyl-L-methionine</keyword>
<evidence type="ECO:0000256" key="12">
    <source>
        <dbReference type="ARBA" id="ARBA00022884"/>
    </source>
</evidence>
<dbReference type="GO" id="GO:0046872">
    <property type="term" value="F:metal ion binding"/>
    <property type="evidence" value="ECO:0007669"/>
    <property type="project" value="UniProtKB-KW"/>
</dbReference>
<dbReference type="CDD" id="cd02440">
    <property type="entry name" value="AdoMet_MTases"/>
    <property type="match status" value="1"/>
</dbReference>
<organism evidence="23 24">
    <name type="scientific">Pyrocoelia pectoralis</name>
    <dbReference type="NCBI Taxonomy" id="417401"/>
    <lineage>
        <taxon>Eukaryota</taxon>
        <taxon>Metazoa</taxon>
        <taxon>Ecdysozoa</taxon>
        <taxon>Arthropoda</taxon>
        <taxon>Hexapoda</taxon>
        <taxon>Insecta</taxon>
        <taxon>Pterygota</taxon>
        <taxon>Neoptera</taxon>
        <taxon>Endopterygota</taxon>
        <taxon>Coleoptera</taxon>
        <taxon>Polyphaga</taxon>
        <taxon>Elateriformia</taxon>
        <taxon>Elateroidea</taxon>
        <taxon>Lampyridae</taxon>
        <taxon>Lampyrinae</taxon>
        <taxon>Pyrocoelia</taxon>
    </lineage>
</organism>
<dbReference type="Gene3D" id="2.60.120.590">
    <property type="entry name" value="Alpha-ketoglutarate-dependent dioxygenase AlkB-like"/>
    <property type="match status" value="1"/>
</dbReference>
<evidence type="ECO:0000256" key="19">
    <source>
        <dbReference type="ARBA" id="ARBA00049802"/>
    </source>
</evidence>
<comment type="cofactor">
    <cofactor evidence="1">
        <name>Fe(2+)</name>
        <dbReference type="ChEBI" id="CHEBI:29033"/>
    </cofactor>
</comment>
<dbReference type="InterPro" id="IPR035979">
    <property type="entry name" value="RBD_domain_sf"/>
</dbReference>
<accession>A0AAN7VBL7</accession>
<keyword evidence="6" id="KW-0963">Cytoplasm</keyword>
<dbReference type="EMBL" id="JAVRBK010000005">
    <property type="protein sequence ID" value="KAK5643843.1"/>
    <property type="molecule type" value="Genomic_DNA"/>
</dbReference>
<dbReference type="GO" id="GO:0106335">
    <property type="term" value="F:tRNA (5-carboxymethyluridine(34)-5-O)-methyltransferase activity"/>
    <property type="evidence" value="ECO:0007669"/>
    <property type="project" value="UniProtKB-EC"/>
</dbReference>
<dbReference type="PANTHER" id="PTHR13069:SF21">
    <property type="entry name" value="ALKYLATED DNA REPAIR PROTEIN ALKB HOMOLOG 8"/>
    <property type="match status" value="1"/>
</dbReference>
<keyword evidence="7" id="KW-0489">Methyltransferase</keyword>
<dbReference type="GO" id="GO:0002098">
    <property type="term" value="P:tRNA wobble uridine modification"/>
    <property type="evidence" value="ECO:0007669"/>
    <property type="project" value="TreeGrafter"/>
</dbReference>
<evidence type="ECO:0000256" key="5">
    <source>
        <dbReference type="ARBA" id="ARBA00012808"/>
    </source>
</evidence>
<keyword evidence="11" id="KW-0862">Zinc</keyword>